<reference evidence="1" key="1">
    <citation type="journal article" date="2013" name="Nature">
        <title>Draft genome of the wheat A-genome progenitor Triticum urartu.</title>
        <authorList>
            <person name="Ling H.Q."/>
            <person name="Zhao S."/>
            <person name="Liu D."/>
            <person name="Wang J."/>
            <person name="Sun H."/>
            <person name="Zhang C."/>
            <person name="Fan H."/>
            <person name="Li D."/>
            <person name="Dong L."/>
            <person name="Tao Y."/>
            <person name="Gao C."/>
            <person name="Wu H."/>
            <person name="Li Y."/>
            <person name="Cui Y."/>
            <person name="Guo X."/>
            <person name="Zheng S."/>
            <person name="Wang B."/>
            <person name="Yu K."/>
            <person name="Liang Q."/>
            <person name="Yang W."/>
            <person name="Lou X."/>
            <person name="Chen J."/>
            <person name="Feng M."/>
            <person name="Jian J."/>
            <person name="Zhang X."/>
            <person name="Luo G."/>
            <person name="Jiang Y."/>
            <person name="Liu J."/>
            <person name="Wang Z."/>
            <person name="Sha Y."/>
            <person name="Zhang B."/>
            <person name="Wu H."/>
            <person name="Tang D."/>
            <person name="Shen Q."/>
            <person name="Xue P."/>
            <person name="Zou S."/>
            <person name="Wang X."/>
            <person name="Liu X."/>
            <person name="Wang F."/>
            <person name="Yang Y."/>
            <person name="An X."/>
            <person name="Dong Z."/>
            <person name="Zhang K."/>
            <person name="Zhang X."/>
            <person name="Luo M.C."/>
            <person name="Dvorak J."/>
            <person name="Tong Y."/>
            <person name="Wang J."/>
            <person name="Yang H."/>
            <person name="Li Z."/>
            <person name="Wang D."/>
            <person name="Zhang A."/>
            <person name="Wang J."/>
        </authorList>
    </citation>
    <scope>NUCLEOTIDE SEQUENCE</scope>
</reference>
<proteinExistence type="predicted"/>
<dbReference type="AlphaFoldDB" id="M7ZB81"/>
<dbReference type="EMBL" id="KD146763">
    <property type="protein sequence ID" value="EMS57322.1"/>
    <property type="molecule type" value="Genomic_DNA"/>
</dbReference>
<protein>
    <submittedName>
        <fullName evidence="1">Uncharacterized protein</fullName>
    </submittedName>
</protein>
<evidence type="ECO:0000313" key="1">
    <source>
        <dbReference type="EMBL" id="EMS57322.1"/>
    </source>
</evidence>
<accession>M7ZB81</accession>
<gene>
    <name evidence="1" type="ORF">TRIUR3_34726</name>
</gene>
<sequence>MAALLLRLYGRGLPRDMLAALLRLHGQHLHSIAAVAFVVLHIEDELIFPPVSVLPLAARQRLIVHS</sequence>
<name>M7ZB81_TRIUA</name>
<organism evidence="1">
    <name type="scientific">Triticum urartu</name>
    <name type="common">Red wild einkorn</name>
    <name type="synonym">Crithodium urartu</name>
    <dbReference type="NCBI Taxonomy" id="4572"/>
    <lineage>
        <taxon>Eukaryota</taxon>
        <taxon>Viridiplantae</taxon>
        <taxon>Streptophyta</taxon>
        <taxon>Embryophyta</taxon>
        <taxon>Tracheophyta</taxon>
        <taxon>Spermatophyta</taxon>
        <taxon>Magnoliopsida</taxon>
        <taxon>Liliopsida</taxon>
        <taxon>Poales</taxon>
        <taxon>Poaceae</taxon>
        <taxon>BOP clade</taxon>
        <taxon>Pooideae</taxon>
        <taxon>Triticodae</taxon>
        <taxon>Triticeae</taxon>
        <taxon>Triticinae</taxon>
        <taxon>Triticum</taxon>
    </lineage>
</organism>